<evidence type="ECO:0000256" key="4">
    <source>
        <dbReference type="SAM" id="SignalP"/>
    </source>
</evidence>
<dbReference type="OMA" id="FVKPSDM"/>
<keyword evidence="6" id="KW-1185">Reference proteome</keyword>
<dbReference type="InterPro" id="IPR052286">
    <property type="entry name" value="Wnt_signaling_inhibitor"/>
</dbReference>
<dbReference type="Gene3D" id="3.80.10.10">
    <property type="entry name" value="Ribonuclease Inhibitor"/>
    <property type="match status" value="1"/>
</dbReference>
<keyword evidence="3" id="KW-0677">Repeat</keyword>
<organism evidence="7">
    <name type="scientific">Thelazia callipaeda</name>
    <name type="common">Oriental eyeworm</name>
    <name type="synonym">Parasitic nematode</name>
    <dbReference type="NCBI Taxonomy" id="103827"/>
    <lineage>
        <taxon>Eukaryota</taxon>
        <taxon>Metazoa</taxon>
        <taxon>Ecdysozoa</taxon>
        <taxon>Nematoda</taxon>
        <taxon>Chromadorea</taxon>
        <taxon>Rhabditida</taxon>
        <taxon>Spirurina</taxon>
        <taxon>Spiruromorpha</taxon>
        <taxon>Thelazioidea</taxon>
        <taxon>Thelaziidae</taxon>
        <taxon>Thelazia</taxon>
    </lineage>
</organism>
<reference evidence="5 6" key="2">
    <citation type="submission" date="2018-11" db="EMBL/GenBank/DDBJ databases">
        <authorList>
            <consortium name="Pathogen Informatics"/>
        </authorList>
    </citation>
    <scope>NUCLEOTIDE SEQUENCE [LARGE SCALE GENOMIC DNA]</scope>
</reference>
<name>A0A0N5DBK5_THECL</name>
<dbReference type="SMART" id="SM00369">
    <property type="entry name" value="LRR_TYP"/>
    <property type="match status" value="5"/>
</dbReference>
<dbReference type="Proteomes" id="UP000276776">
    <property type="component" value="Unassembled WGS sequence"/>
</dbReference>
<sequence>MLLANGSFWVLSVALLHVAQFLLAFCAFGAGKAKLQFTSEEDPNSRFQCKGSLGDYVACQCREDDSELSCINAQFVDTDIFLHVNNRYRHFRKVTFHGNNFQDLPNSPLFGQNEHENLEVLNISANYIVNLHSNALKRLPNLLVLDLSNNEVLYLRRAFTLLVNRTIQFSLMMQMFKNANLKELNYVDLSYNYFTTLPFDLPCVFPSLKYLDLRQNFLQTLNLNTTCVTNIETIDLSRNHIHQLNEAFRHGIGARVPPNSLLLRNSFHCNCESIAYIKWIRGTNKVRDKEQLLCHRASPSDYVGAELISVPLEKLDCAISLTITQNVANSVYFVQLNILAVIILQL</sequence>
<keyword evidence="1" id="KW-0433">Leucine-rich repeat</keyword>
<evidence type="ECO:0000313" key="5">
    <source>
        <dbReference type="EMBL" id="VDN08258.1"/>
    </source>
</evidence>
<proteinExistence type="predicted"/>
<evidence type="ECO:0000256" key="2">
    <source>
        <dbReference type="ARBA" id="ARBA00022729"/>
    </source>
</evidence>
<dbReference type="Pfam" id="PF13855">
    <property type="entry name" value="LRR_8"/>
    <property type="match status" value="1"/>
</dbReference>
<dbReference type="AlphaFoldDB" id="A0A0N5DBK5"/>
<dbReference type="InterPro" id="IPR032675">
    <property type="entry name" value="LRR_dom_sf"/>
</dbReference>
<dbReference type="GO" id="GO:0016020">
    <property type="term" value="C:membrane"/>
    <property type="evidence" value="ECO:0007669"/>
    <property type="project" value="TreeGrafter"/>
</dbReference>
<evidence type="ECO:0000256" key="1">
    <source>
        <dbReference type="ARBA" id="ARBA00022614"/>
    </source>
</evidence>
<gene>
    <name evidence="5" type="ORF">TCLT_LOCUS10556</name>
</gene>
<feature type="signal peptide" evidence="4">
    <location>
        <begin position="1"/>
        <end position="24"/>
    </location>
</feature>
<evidence type="ECO:0000313" key="6">
    <source>
        <dbReference type="Proteomes" id="UP000276776"/>
    </source>
</evidence>
<dbReference type="SUPFAM" id="SSF52058">
    <property type="entry name" value="L domain-like"/>
    <property type="match status" value="1"/>
</dbReference>
<accession>A0A0N5DBK5</accession>
<protein>
    <submittedName>
        <fullName evidence="7">LRRCT domain-containing protein</fullName>
    </submittedName>
</protein>
<dbReference type="InterPro" id="IPR003591">
    <property type="entry name" value="Leu-rich_rpt_typical-subtyp"/>
</dbReference>
<dbReference type="STRING" id="103827.A0A0N5DBK5"/>
<keyword evidence="2 4" id="KW-0732">Signal</keyword>
<reference evidence="7" key="1">
    <citation type="submission" date="2017-02" db="UniProtKB">
        <authorList>
            <consortium name="WormBaseParasite"/>
        </authorList>
    </citation>
    <scope>IDENTIFICATION</scope>
</reference>
<dbReference type="PANTHER" id="PTHR24364">
    <property type="entry name" value="LP06937P"/>
    <property type="match status" value="1"/>
</dbReference>
<evidence type="ECO:0000313" key="7">
    <source>
        <dbReference type="WBParaSite" id="TCLT_0001056701-mRNA-1"/>
    </source>
</evidence>
<evidence type="ECO:0000256" key="3">
    <source>
        <dbReference type="ARBA" id="ARBA00022737"/>
    </source>
</evidence>
<dbReference type="OrthoDB" id="1574204at2759"/>
<dbReference type="WBParaSite" id="TCLT_0001056701-mRNA-1">
    <property type="protein sequence ID" value="TCLT_0001056701-mRNA-1"/>
    <property type="gene ID" value="TCLT_0001056701"/>
</dbReference>
<feature type="chain" id="PRO_5043126793" evidence="4">
    <location>
        <begin position="25"/>
        <end position="346"/>
    </location>
</feature>
<dbReference type="EMBL" id="UYYF01005172">
    <property type="protein sequence ID" value="VDN08258.1"/>
    <property type="molecule type" value="Genomic_DNA"/>
</dbReference>
<dbReference type="InterPro" id="IPR001611">
    <property type="entry name" value="Leu-rich_rpt"/>
</dbReference>
<dbReference type="PANTHER" id="PTHR24364:SF18">
    <property type="entry name" value="LP06937P"/>
    <property type="match status" value="1"/>
</dbReference>